<dbReference type="SMART" id="SM00388">
    <property type="entry name" value="HisKA"/>
    <property type="match status" value="1"/>
</dbReference>
<dbReference type="PANTHER" id="PTHR43547:SF2">
    <property type="entry name" value="HYBRID SIGNAL TRANSDUCTION HISTIDINE KINASE C"/>
    <property type="match status" value="1"/>
</dbReference>
<accession>A0ABP3Y494</accession>
<dbReference type="EC" id="2.7.13.3" evidence="2"/>
<dbReference type="InterPro" id="IPR003661">
    <property type="entry name" value="HisK_dim/P_dom"/>
</dbReference>
<evidence type="ECO:0000313" key="7">
    <source>
        <dbReference type="Proteomes" id="UP001501126"/>
    </source>
</evidence>
<keyword evidence="4" id="KW-0472">Membrane</keyword>
<name>A0ABP3Y494_9FLAO</name>
<dbReference type="CDD" id="cd00075">
    <property type="entry name" value="HATPase"/>
    <property type="match status" value="1"/>
</dbReference>
<reference evidence="7" key="1">
    <citation type="journal article" date="2019" name="Int. J. Syst. Evol. Microbiol.">
        <title>The Global Catalogue of Microorganisms (GCM) 10K type strain sequencing project: providing services to taxonomists for standard genome sequencing and annotation.</title>
        <authorList>
            <consortium name="The Broad Institute Genomics Platform"/>
            <consortium name="The Broad Institute Genome Sequencing Center for Infectious Disease"/>
            <person name="Wu L."/>
            <person name="Ma J."/>
        </authorList>
    </citation>
    <scope>NUCLEOTIDE SEQUENCE [LARGE SCALE GENOMIC DNA]</scope>
    <source>
        <strain evidence="7">JCM 16083</strain>
    </source>
</reference>
<dbReference type="SUPFAM" id="SSF47384">
    <property type="entry name" value="Homodimeric domain of signal transducing histidine kinase"/>
    <property type="match status" value="1"/>
</dbReference>
<dbReference type="SUPFAM" id="SSF55874">
    <property type="entry name" value="ATPase domain of HSP90 chaperone/DNA topoisomerase II/histidine kinase"/>
    <property type="match status" value="1"/>
</dbReference>
<gene>
    <name evidence="6" type="ORF">GCM10009118_19770</name>
</gene>
<comment type="caution">
    <text evidence="6">The sequence shown here is derived from an EMBL/GenBank/DDBJ whole genome shotgun (WGS) entry which is preliminary data.</text>
</comment>
<dbReference type="InterPro" id="IPR036097">
    <property type="entry name" value="HisK_dim/P_sf"/>
</dbReference>
<evidence type="ECO:0000259" key="5">
    <source>
        <dbReference type="PROSITE" id="PS50109"/>
    </source>
</evidence>
<keyword evidence="4" id="KW-1133">Transmembrane helix</keyword>
<dbReference type="Gene3D" id="3.30.565.10">
    <property type="entry name" value="Histidine kinase-like ATPase, C-terminal domain"/>
    <property type="match status" value="1"/>
</dbReference>
<dbReference type="InterPro" id="IPR036890">
    <property type="entry name" value="HATPase_C_sf"/>
</dbReference>
<dbReference type="PROSITE" id="PS50109">
    <property type="entry name" value="HIS_KIN"/>
    <property type="match status" value="1"/>
</dbReference>
<evidence type="ECO:0000256" key="3">
    <source>
        <dbReference type="ARBA" id="ARBA00022553"/>
    </source>
</evidence>
<feature type="domain" description="Histidine kinase" evidence="5">
    <location>
        <begin position="229"/>
        <end position="448"/>
    </location>
</feature>
<dbReference type="EMBL" id="BAAAFH010000011">
    <property type="protein sequence ID" value="GAA0875568.1"/>
    <property type="molecule type" value="Genomic_DNA"/>
</dbReference>
<protein>
    <recommendedName>
        <fullName evidence="2">histidine kinase</fullName>
        <ecNumber evidence="2">2.7.13.3</ecNumber>
    </recommendedName>
</protein>
<dbReference type="Gene3D" id="1.10.287.130">
    <property type="match status" value="1"/>
</dbReference>
<keyword evidence="4" id="KW-0812">Transmembrane</keyword>
<dbReference type="SMART" id="SM00387">
    <property type="entry name" value="HATPase_c"/>
    <property type="match status" value="1"/>
</dbReference>
<dbReference type="PANTHER" id="PTHR43547">
    <property type="entry name" value="TWO-COMPONENT HISTIDINE KINASE"/>
    <property type="match status" value="1"/>
</dbReference>
<keyword evidence="6" id="KW-0808">Transferase</keyword>
<dbReference type="PRINTS" id="PR00344">
    <property type="entry name" value="BCTRLSENSOR"/>
</dbReference>
<comment type="catalytic activity">
    <reaction evidence="1">
        <text>ATP + protein L-histidine = ADP + protein N-phospho-L-histidine.</text>
        <dbReference type="EC" id="2.7.13.3"/>
    </reaction>
</comment>
<dbReference type="InterPro" id="IPR004358">
    <property type="entry name" value="Sig_transdc_His_kin-like_C"/>
</dbReference>
<dbReference type="Proteomes" id="UP001501126">
    <property type="component" value="Unassembled WGS sequence"/>
</dbReference>
<evidence type="ECO:0000256" key="4">
    <source>
        <dbReference type="SAM" id="Phobius"/>
    </source>
</evidence>
<dbReference type="InterPro" id="IPR003594">
    <property type="entry name" value="HATPase_dom"/>
</dbReference>
<keyword evidence="3" id="KW-0597">Phosphoprotein</keyword>
<evidence type="ECO:0000313" key="6">
    <source>
        <dbReference type="EMBL" id="GAA0875568.1"/>
    </source>
</evidence>
<dbReference type="GO" id="GO:0016301">
    <property type="term" value="F:kinase activity"/>
    <property type="evidence" value="ECO:0007669"/>
    <property type="project" value="UniProtKB-KW"/>
</dbReference>
<organism evidence="6 7">
    <name type="scientific">Wandonia haliotis</name>
    <dbReference type="NCBI Taxonomy" id="574963"/>
    <lineage>
        <taxon>Bacteria</taxon>
        <taxon>Pseudomonadati</taxon>
        <taxon>Bacteroidota</taxon>
        <taxon>Flavobacteriia</taxon>
        <taxon>Flavobacteriales</taxon>
        <taxon>Crocinitomicaceae</taxon>
        <taxon>Wandonia</taxon>
    </lineage>
</organism>
<dbReference type="Pfam" id="PF02518">
    <property type="entry name" value="HATPase_c"/>
    <property type="match status" value="1"/>
</dbReference>
<sequence length="450" mass="51900">MKIRSINTVLFIGILSLLSILFIQVFWIRKTIIIQENKKELQQREDSLSNRQFNERVHIALTNVVSEISSLYKDSSDLYGAVKQEMSNYFTVAINDTVHPYFLEQLLKREFYDGGIKEDFQYGIYDCFSDSIVYANTIVFSEDNFFKPEDDTSNHYTSPQIKWDKDGHYFSVVFPQREMSNMDDLPSDASPWISLFAIIGFVLLFFGYALSVIIKQKRLSEIKTDFINNMTHELKTPISTIALSSETLLRESFANDPERLKRYAGIIYKENKRLENQVERVLNVAKLDKEELKLKYSQFDLHELIREASEVFEINQLENGGEIQLNLEADQSVITADEVHIGNVIHNLIDNAIKYCERKPQITISTRNTGNSILIEVSDNGIGIRRENLRMIFDKFFRVPTGDLHDVKGFGLGLYYVKLIVDSHKGKISVRSVFGQGTTFLINLPMTKTN</sequence>
<dbReference type="InterPro" id="IPR005467">
    <property type="entry name" value="His_kinase_dom"/>
</dbReference>
<dbReference type="CDD" id="cd00082">
    <property type="entry name" value="HisKA"/>
    <property type="match status" value="1"/>
</dbReference>
<evidence type="ECO:0000256" key="2">
    <source>
        <dbReference type="ARBA" id="ARBA00012438"/>
    </source>
</evidence>
<dbReference type="Pfam" id="PF00512">
    <property type="entry name" value="HisKA"/>
    <property type="match status" value="1"/>
</dbReference>
<keyword evidence="7" id="KW-1185">Reference proteome</keyword>
<proteinExistence type="predicted"/>
<dbReference type="RefSeq" id="WP_343787190.1">
    <property type="nucleotide sequence ID" value="NZ_BAAAFH010000011.1"/>
</dbReference>
<keyword evidence="6" id="KW-0418">Kinase</keyword>
<feature type="transmembrane region" description="Helical" evidence="4">
    <location>
        <begin position="192"/>
        <end position="214"/>
    </location>
</feature>
<evidence type="ECO:0000256" key="1">
    <source>
        <dbReference type="ARBA" id="ARBA00000085"/>
    </source>
</evidence>
<feature type="transmembrane region" description="Helical" evidence="4">
    <location>
        <begin position="9"/>
        <end position="28"/>
    </location>
</feature>